<organism evidence="1 2">
    <name type="scientific">Pseudoalteromonas luteoviolacea H33</name>
    <dbReference type="NCBI Taxonomy" id="1365251"/>
    <lineage>
        <taxon>Bacteria</taxon>
        <taxon>Pseudomonadati</taxon>
        <taxon>Pseudomonadota</taxon>
        <taxon>Gammaproteobacteria</taxon>
        <taxon>Alteromonadales</taxon>
        <taxon>Pseudoalteromonadaceae</taxon>
        <taxon>Pseudoalteromonas</taxon>
    </lineage>
</organism>
<evidence type="ECO:0000313" key="1">
    <source>
        <dbReference type="EMBL" id="KZN55467.1"/>
    </source>
</evidence>
<dbReference type="Gene3D" id="3.40.630.30">
    <property type="match status" value="1"/>
</dbReference>
<comment type="caution">
    <text evidence="1">The sequence shown here is derived from an EMBL/GenBank/DDBJ whole genome shotgun (WGS) entry which is preliminary data.</text>
</comment>
<dbReference type="EMBL" id="AUXZ01000013">
    <property type="protein sequence ID" value="KZN55467.1"/>
    <property type="molecule type" value="Genomic_DNA"/>
</dbReference>
<dbReference type="Proteomes" id="UP000076503">
    <property type="component" value="Unassembled WGS sequence"/>
</dbReference>
<dbReference type="AlphaFoldDB" id="A0A161YB39"/>
<dbReference type="InterPro" id="IPR016181">
    <property type="entry name" value="Acyl_CoA_acyltransferase"/>
</dbReference>
<gene>
    <name evidence="1" type="ORF">N476_06995</name>
</gene>
<evidence type="ECO:0000313" key="2">
    <source>
        <dbReference type="Proteomes" id="UP000076503"/>
    </source>
</evidence>
<dbReference type="SUPFAM" id="SSF55729">
    <property type="entry name" value="Acyl-CoA N-acyltransferases (Nat)"/>
    <property type="match status" value="1"/>
</dbReference>
<proteinExistence type="predicted"/>
<protein>
    <recommendedName>
        <fullName evidence="3">N-acetyltransferase domain-containing protein</fullName>
    </recommendedName>
</protein>
<evidence type="ECO:0008006" key="3">
    <source>
        <dbReference type="Google" id="ProtNLM"/>
    </source>
</evidence>
<accession>A0A161YB39</accession>
<reference evidence="1 2" key="1">
    <citation type="submission" date="2013-07" db="EMBL/GenBank/DDBJ databases">
        <title>Comparative Genomic and Metabolomic Analysis of Twelve Strains of Pseudoalteromonas luteoviolacea.</title>
        <authorList>
            <person name="Vynne N.G."/>
            <person name="Mansson M."/>
            <person name="Gram L."/>
        </authorList>
    </citation>
    <scope>NUCLEOTIDE SEQUENCE [LARGE SCALE GENOMIC DNA]</scope>
    <source>
        <strain evidence="1 2">H33</strain>
    </source>
</reference>
<sequence length="270" mass="30472">MDVDSILEFNTVNRLTSANLINSSLKEHTIDSIEQETHKHCNTKISYIINESQFGLFSNKDYQIEAAVPSYCGSHDALYIAKYFDTTRAQEVGKLEHDSVLDVITSAPNEHDVIPSGLSMIRFAQHNDAMDIAKLQFSTNCHYTAFNQGERAIIDDMQQGNDYLVFEFLDNIVAYVRVTYLSHGNVANISNIVIADHLDTLDVKRDLITLTKSHLKSLGIVLLQSNCLSDNYDKNKILHQAGFNFSGRLINQRYQHGELLSVNVWSTPLT</sequence>
<dbReference type="PATRIC" id="fig|1365251.3.peg.268"/>
<name>A0A161YB39_9GAMM</name>